<evidence type="ECO:0000256" key="1">
    <source>
        <dbReference type="ARBA" id="ARBA00022475"/>
    </source>
</evidence>
<reference evidence="9 10" key="1">
    <citation type="submission" date="2020-04" db="EMBL/GenBank/DDBJ databases">
        <title>MicrobeNet Type strains.</title>
        <authorList>
            <person name="Nicholson A.C."/>
        </authorList>
    </citation>
    <scope>NUCLEOTIDE SEQUENCE [LARGE SCALE GENOMIC DNA]</scope>
    <source>
        <strain evidence="9 10">ATCC BAA-789</strain>
    </source>
</reference>
<evidence type="ECO:0000256" key="7">
    <source>
        <dbReference type="HAMAP-Rule" id="MF_00631"/>
    </source>
</evidence>
<dbReference type="Proteomes" id="UP000774283">
    <property type="component" value="Unassembled WGS sequence"/>
</dbReference>
<dbReference type="Pfam" id="PF06781">
    <property type="entry name" value="CrgA"/>
    <property type="match status" value="1"/>
</dbReference>
<dbReference type="EMBL" id="JAAXOW010000001">
    <property type="protein sequence ID" value="NKX92764.1"/>
    <property type="molecule type" value="Genomic_DNA"/>
</dbReference>
<keyword evidence="3 7" id="KW-0812">Transmembrane</keyword>
<evidence type="ECO:0000256" key="3">
    <source>
        <dbReference type="ARBA" id="ARBA00022692"/>
    </source>
</evidence>
<dbReference type="AlphaFoldDB" id="A0A9X5IR91"/>
<dbReference type="GO" id="GO:0005886">
    <property type="term" value="C:plasma membrane"/>
    <property type="evidence" value="ECO:0007669"/>
    <property type="project" value="UniProtKB-SubCell"/>
</dbReference>
<dbReference type="GO" id="GO:0051301">
    <property type="term" value="P:cell division"/>
    <property type="evidence" value="ECO:0007669"/>
    <property type="project" value="UniProtKB-UniRule"/>
</dbReference>
<comment type="function">
    <text evidence="7">Involved in cell division.</text>
</comment>
<evidence type="ECO:0000256" key="2">
    <source>
        <dbReference type="ARBA" id="ARBA00022618"/>
    </source>
</evidence>
<feature type="compositionally biased region" description="Polar residues" evidence="8">
    <location>
        <begin position="10"/>
        <end position="19"/>
    </location>
</feature>
<accession>A0A9X5IR91</accession>
<comment type="subcellular location">
    <subcellularLocation>
        <location evidence="7">Cell membrane</location>
        <topology evidence="7">Multi-pass membrane protein</topology>
    </subcellularLocation>
</comment>
<evidence type="ECO:0000313" key="10">
    <source>
        <dbReference type="Proteomes" id="UP000774283"/>
    </source>
</evidence>
<keyword evidence="6 7" id="KW-0131">Cell cycle</keyword>
<feature type="transmembrane region" description="Helical" evidence="7">
    <location>
        <begin position="95"/>
        <end position="114"/>
    </location>
</feature>
<gene>
    <name evidence="7" type="primary">crgA</name>
    <name evidence="9" type="ORF">HF995_05660</name>
</gene>
<organism evidence="9 10">
    <name type="scientific">Sanguibacter hominis ATCC BAA-789</name>
    <dbReference type="NCBI Taxonomy" id="1312740"/>
    <lineage>
        <taxon>Bacteria</taxon>
        <taxon>Bacillati</taxon>
        <taxon>Actinomycetota</taxon>
        <taxon>Actinomycetes</taxon>
        <taxon>Micrococcales</taxon>
        <taxon>Sanguibacteraceae</taxon>
        <taxon>Sanguibacter</taxon>
    </lineage>
</organism>
<comment type="similarity">
    <text evidence="7">Belongs to the CrgA family.</text>
</comment>
<feature type="region of interest" description="Disordered" evidence="8">
    <location>
        <begin position="1"/>
        <end position="53"/>
    </location>
</feature>
<evidence type="ECO:0000256" key="6">
    <source>
        <dbReference type="ARBA" id="ARBA00023306"/>
    </source>
</evidence>
<sequence length="115" mass="12405">MVRLTRHSSRTGAVSVTESKSSENDNAGEKVVLPPSVKKEQAKKAKSGSKPVKVATTGNPRWLVPTMLGLMIAGLVYVVVAYLAQMQYPLPIGNYNLVVGFALMIAGFGLTTRWK</sequence>
<evidence type="ECO:0000256" key="8">
    <source>
        <dbReference type="SAM" id="MobiDB-lite"/>
    </source>
</evidence>
<evidence type="ECO:0000313" key="9">
    <source>
        <dbReference type="EMBL" id="NKX92764.1"/>
    </source>
</evidence>
<evidence type="ECO:0000256" key="5">
    <source>
        <dbReference type="ARBA" id="ARBA00023136"/>
    </source>
</evidence>
<keyword evidence="2 7" id="KW-0132">Cell division</keyword>
<keyword evidence="4 7" id="KW-1133">Transmembrane helix</keyword>
<name>A0A9X5IR91_9MICO</name>
<keyword evidence="10" id="KW-1185">Reference proteome</keyword>
<proteinExistence type="inferred from homology"/>
<keyword evidence="5 7" id="KW-0472">Membrane</keyword>
<protein>
    <recommendedName>
        <fullName evidence="7">Cell division protein CrgA</fullName>
    </recommendedName>
</protein>
<evidence type="ECO:0000256" key="4">
    <source>
        <dbReference type="ARBA" id="ARBA00022989"/>
    </source>
</evidence>
<keyword evidence="1 7" id="KW-1003">Cell membrane</keyword>
<comment type="caution">
    <text evidence="9">The sequence shown here is derived from an EMBL/GenBank/DDBJ whole genome shotgun (WGS) entry which is preliminary data.</text>
</comment>
<feature type="transmembrane region" description="Helical" evidence="7">
    <location>
        <begin position="62"/>
        <end position="83"/>
    </location>
</feature>
<dbReference type="HAMAP" id="MF_00631">
    <property type="entry name" value="CrgA"/>
    <property type="match status" value="1"/>
</dbReference>
<dbReference type="InterPro" id="IPR009619">
    <property type="entry name" value="CrgA"/>
</dbReference>